<dbReference type="GO" id="GO:0003677">
    <property type="term" value="F:DNA binding"/>
    <property type="evidence" value="ECO:0007669"/>
    <property type="project" value="UniProtKB-KW"/>
</dbReference>
<evidence type="ECO:0000313" key="3">
    <source>
        <dbReference type="EMBL" id="RJE16976.1"/>
    </source>
</evidence>
<dbReference type="OrthoDB" id="4491199at2759"/>
<reference evidence="4" key="1">
    <citation type="submission" date="2017-02" db="EMBL/GenBank/DDBJ databases">
        <authorList>
            <person name="Tafer H."/>
            <person name="Lopandic K."/>
        </authorList>
    </citation>
    <scope>NUCLEOTIDE SEQUENCE [LARGE SCALE GENOMIC DNA]</scope>
    <source>
        <strain evidence="4">CBS 366.77</strain>
    </source>
</reference>
<evidence type="ECO:0000256" key="1">
    <source>
        <dbReference type="ARBA" id="ARBA00023125"/>
    </source>
</evidence>
<evidence type="ECO:0000313" key="4">
    <source>
        <dbReference type="Proteomes" id="UP000266188"/>
    </source>
</evidence>
<gene>
    <name evidence="3" type="ORF">PHISCL_10687</name>
</gene>
<organism evidence="3 4">
    <name type="scientific">Aspergillus sclerotialis</name>
    <dbReference type="NCBI Taxonomy" id="2070753"/>
    <lineage>
        <taxon>Eukaryota</taxon>
        <taxon>Fungi</taxon>
        <taxon>Dikarya</taxon>
        <taxon>Ascomycota</taxon>
        <taxon>Pezizomycotina</taxon>
        <taxon>Eurotiomycetes</taxon>
        <taxon>Eurotiomycetidae</taxon>
        <taxon>Eurotiales</taxon>
        <taxon>Aspergillaceae</taxon>
        <taxon>Aspergillus</taxon>
        <taxon>Aspergillus subgen. Polypaecilum</taxon>
    </lineage>
</organism>
<dbReference type="InterPro" id="IPR006600">
    <property type="entry name" value="HTH_CenpB_DNA-bd_dom"/>
</dbReference>
<feature type="domain" description="HTH CENPB-type" evidence="2">
    <location>
        <begin position="1"/>
        <end position="35"/>
    </location>
</feature>
<sequence>MANLLLAKRESTSIQPIGEKWVYNFIKRHDQLKTRFSRRYDYQRAKNEDPKTIREWFDRVQQAIIQYGVQPDDIYNFDETGFAMGLISTAKVVTRAEYYGRRSILQPGNRNWVT</sequence>
<proteinExistence type="predicted"/>
<keyword evidence="1" id="KW-0238">DNA-binding</keyword>
<keyword evidence="4" id="KW-1185">Reference proteome</keyword>
<name>A0A3A2Z282_9EURO</name>
<dbReference type="EMBL" id="MVGC01001981">
    <property type="protein sequence ID" value="RJE16976.1"/>
    <property type="molecule type" value="Genomic_DNA"/>
</dbReference>
<comment type="caution">
    <text evidence="3">The sequence shown here is derived from an EMBL/GenBank/DDBJ whole genome shotgun (WGS) entry which is preliminary data.</text>
</comment>
<dbReference type="PROSITE" id="PS51253">
    <property type="entry name" value="HTH_CENPB"/>
    <property type="match status" value="1"/>
</dbReference>
<feature type="non-terminal residue" evidence="3">
    <location>
        <position position="114"/>
    </location>
</feature>
<accession>A0A3A2Z282</accession>
<dbReference type="STRING" id="2070753.A0A3A2Z282"/>
<protein>
    <submittedName>
        <fullName evidence="3">Pogo transposable element</fullName>
    </submittedName>
</protein>
<dbReference type="Proteomes" id="UP000266188">
    <property type="component" value="Unassembled WGS sequence"/>
</dbReference>
<evidence type="ECO:0000259" key="2">
    <source>
        <dbReference type="PROSITE" id="PS51253"/>
    </source>
</evidence>
<dbReference type="AlphaFoldDB" id="A0A3A2Z282"/>